<comment type="caution">
    <text evidence="2">The sequence shown here is derived from an EMBL/GenBank/DDBJ whole genome shotgun (WGS) entry which is preliminary data.</text>
</comment>
<geneLocation type="mitochondrion" evidence="2"/>
<reference evidence="2" key="1">
    <citation type="journal article" date="2015" name="Genome Biol. Evol.">
        <title>Organellar Genomes of White Spruce (Picea glauca): Assembly and Annotation.</title>
        <authorList>
            <person name="Jackman S.D."/>
            <person name="Warren R.L."/>
            <person name="Gibb E.A."/>
            <person name="Vandervalk B.P."/>
            <person name="Mohamadi H."/>
            <person name="Chu J."/>
            <person name="Raymond A."/>
            <person name="Pleasance S."/>
            <person name="Coope R."/>
            <person name="Wildung M.R."/>
            <person name="Ritland C.E."/>
            <person name="Bousquet J."/>
            <person name="Jones S.J."/>
            <person name="Bohlmann J."/>
            <person name="Birol I."/>
        </authorList>
    </citation>
    <scope>NUCLEOTIDE SEQUENCE [LARGE SCALE GENOMIC DNA]</scope>
    <source>
        <tissue evidence="2">Flushing bud</tissue>
    </source>
</reference>
<organism evidence="2">
    <name type="scientific">Picea glauca</name>
    <name type="common">White spruce</name>
    <name type="synonym">Pinus glauca</name>
    <dbReference type="NCBI Taxonomy" id="3330"/>
    <lineage>
        <taxon>Eukaryota</taxon>
        <taxon>Viridiplantae</taxon>
        <taxon>Streptophyta</taxon>
        <taxon>Embryophyta</taxon>
        <taxon>Tracheophyta</taxon>
        <taxon>Spermatophyta</taxon>
        <taxon>Pinopsida</taxon>
        <taxon>Pinidae</taxon>
        <taxon>Conifers I</taxon>
        <taxon>Pinales</taxon>
        <taxon>Pinaceae</taxon>
        <taxon>Picea</taxon>
    </lineage>
</organism>
<proteinExistence type="predicted"/>
<accession>A0A101M5C5</accession>
<evidence type="ECO:0000256" key="1">
    <source>
        <dbReference type="SAM" id="MobiDB-lite"/>
    </source>
</evidence>
<name>A0A101M5C5_PICGL</name>
<sequence length="91" mass="10005">MGIGFGTTRREAGKKRDPRRGNGSLIGRDATFAPVAVFTVAFVAGETASTSPFTKLCNQIYCEEYCNWSAAQLEVSPSKRQVNFALISYYE</sequence>
<gene>
    <name evidence="2" type="ORF">ABT39_MTgene966</name>
</gene>
<dbReference type="EMBL" id="LKAM01000001">
    <property type="protein sequence ID" value="KUM51120.1"/>
    <property type="molecule type" value="Genomic_DNA"/>
</dbReference>
<dbReference type="AlphaFoldDB" id="A0A101M5C5"/>
<feature type="region of interest" description="Disordered" evidence="1">
    <location>
        <begin position="1"/>
        <end position="26"/>
    </location>
</feature>
<protein>
    <submittedName>
        <fullName evidence="2">Uncharacterized protein</fullName>
    </submittedName>
</protein>
<keyword evidence="2" id="KW-0496">Mitochondrion</keyword>
<evidence type="ECO:0000313" key="2">
    <source>
        <dbReference type="EMBL" id="KUM51120.1"/>
    </source>
</evidence>